<accession>A0ABP2AQJ0</accession>
<feature type="region of interest" description="Disordered" evidence="6">
    <location>
        <begin position="1"/>
        <end position="26"/>
    </location>
</feature>
<keyword evidence="2 4" id="KW-0689">Ribosomal protein</keyword>
<dbReference type="Proteomes" id="UP000095488">
    <property type="component" value="Unassembled WGS sequence"/>
</dbReference>
<dbReference type="PANTHER" id="PTHR33343">
    <property type="entry name" value="54S RIBOSOMAL PROTEIN BL35M"/>
    <property type="match status" value="1"/>
</dbReference>
<reference evidence="8 9" key="1">
    <citation type="submission" date="2015-09" db="EMBL/GenBank/DDBJ databases">
        <authorList>
            <consortium name="Pathogen Informatics"/>
        </authorList>
    </citation>
    <scope>NUCLEOTIDE SEQUENCE [LARGE SCALE GENOMIC DNA]</scope>
    <source>
        <strain evidence="8 9">2789STDY5834858</strain>
    </source>
</reference>
<dbReference type="Gene3D" id="4.10.410.60">
    <property type="match status" value="1"/>
</dbReference>
<proteinExistence type="inferred from homology"/>
<dbReference type="GO" id="GO:0005840">
    <property type="term" value="C:ribosome"/>
    <property type="evidence" value="ECO:0007669"/>
    <property type="project" value="UniProtKB-KW"/>
</dbReference>
<dbReference type="NCBIfam" id="TIGR00001">
    <property type="entry name" value="rpmI_bact"/>
    <property type="match status" value="1"/>
</dbReference>
<dbReference type="SUPFAM" id="SSF143034">
    <property type="entry name" value="L35p-like"/>
    <property type="match status" value="1"/>
</dbReference>
<evidence type="ECO:0000256" key="1">
    <source>
        <dbReference type="ARBA" id="ARBA00006598"/>
    </source>
</evidence>
<dbReference type="PROSITE" id="PS00936">
    <property type="entry name" value="RIBOSOMAL_L35"/>
    <property type="match status" value="1"/>
</dbReference>
<dbReference type="Pfam" id="PF01632">
    <property type="entry name" value="Ribosomal_L35p"/>
    <property type="match status" value="1"/>
</dbReference>
<dbReference type="InterPro" id="IPR037229">
    <property type="entry name" value="Ribosomal_bL35_sf"/>
</dbReference>
<organism evidence="7 9">
    <name type="scientific">Sarcina ventriculi</name>
    <name type="common">Clostridium ventriculi</name>
    <dbReference type="NCBI Taxonomy" id="1267"/>
    <lineage>
        <taxon>Bacteria</taxon>
        <taxon>Bacillati</taxon>
        <taxon>Bacillota</taxon>
        <taxon>Clostridia</taxon>
        <taxon>Eubacteriales</taxon>
        <taxon>Clostridiaceae</taxon>
        <taxon>Sarcina</taxon>
    </lineage>
</organism>
<evidence type="ECO:0000256" key="5">
    <source>
        <dbReference type="RuleBase" id="RU000568"/>
    </source>
</evidence>
<dbReference type="RefSeq" id="WP_055256897.1">
    <property type="nucleotide sequence ID" value="NZ_BCMV01000024.1"/>
</dbReference>
<evidence type="ECO:0000256" key="3">
    <source>
        <dbReference type="ARBA" id="ARBA00023274"/>
    </source>
</evidence>
<sequence length="65" mass="7544">MPKMKTHRGAAKRFKKTGSGKLKRAKAFKSHILTKKSQKRKRNLRKAGYVSVTQEKTMKKLLPYL</sequence>
<dbReference type="EMBL" id="CYZR01000001">
    <property type="protein sequence ID" value="CUN40048.1"/>
    <property type="molecule type" value="Genomic_DNA"/>
</dbReference>
<evidence type="ECO:0000313" key="8">
    <source>
        <dbReference type="EMBL" id="CUN96615.1"/>
    </source>
</evidence>
<dbReference type="InterPro" id="IPR001706">
    <property type="entry name" value="Ribosomal_bL35"/>
</dbReference>
<comment type="caution">
    <text evidence="7">The sequence shown here is derived from an EMBL/GenBank/DDBJ whole genome shotgun (WGS) entry which is preliminary data.</text>
</comment>
<dbReference type="EMBL" id="CYZR01000005">
    <property type="protein sequence ID" value="CUN96615.1"/>
    <property type="molecule type" value="Genomic_DNA"/>
</dbReference>
<evidence type="ECO:0000256" key="6">
    <source>
        <dbReference type="SAM" id="MobiDB-lite"/>
    </source>
</evidence>
<dbReference type="HAMAP" id="MF_00514">
    <property type="entry name" value="Ribosomal_bL35"/>
    <property type="match status" value="1"/>
</dbReference>
<keyword evidence="9" id="KW-1185">Reference proteome</keyword>
<comment type="similarity">
    <text evidence="1 4 5">Belongs to the bacterial ribosomal protein bL35 family.</text>
</comment>
<dbReference type="PANTHER" id="PTHR33343:SF1">
    <property type="entry name" value="LARGE RIBOSOMAL SUBUNIT PROTEIN BL35M"/>
    <property type="match status" value="1"/>
</dbReference>
<name>A0ABP2AQJ0_SARVE</name>
<dbReference type="InterPro" id="IPR021137">
    <property type="entry name" value="Ribosomal_bL35-like"/>
</dbReference>
<evidence type="ECO:0000256" key="2">
    <source>
        <dbReference type="ARBA" id="ARBA00022980"/>
    </source>
</evidence>
<keyword evidence="3 4" id="KW-0687">Ribonucleoprotein</keyword>
<dbReference type="PRINTS" id="PR00064">
    <property type="entry name" value="RIBOSOMALL35"/>
</dbReference>
<protein>
    <recommendedName>
        <fullName evidence="4">Large ribosomal subunit protein bL35</fullName>
    </recommendedName>
</protein>
<evidence type="ECO:0000256" key="4">
    <source>
        <dbReference type="HAMAP-Rule" id="MF_00514"/>
    </source>
</evidence>
<evidence type="ECO:0000313" key="7">
    <source>
        <dbReference type="EMBL" id="CUN40048.1"/>
    </source>
</evidence>
<evidence type="ECO:0000313" key="9">
    <source>
        <dbReference type="Proteomes" id="UP000095488"/>
    </source>
</evidence>
<reference evidence="7 9" key="2">
    <citation type="submission" date="2015-09" db="EMBL/GenBank/DDBJ databases">
        <authorList>
            <consortium name="Pathogen Informatics"/>
            <person name="Wu L."/>
            <person name="Ma J."/>
        </authorList>
    </citation>
    <scope>NUCLEOTIDE SEQUENCE [LARGE SCALE GENOMIC DNA]</scope>
    <source>
        <strain evidence="7 9">2789STDY5834858</strain>
    </source>
</reference>
<gene>
    <name evidence="7" type="primary">rpmI_1</name>
    <name evidence="4" type="synonym">rpmI</name>
    <name evidence="8" type="synonym">rpmI_2</name>
    <name evidence="7" type="ORF">ERS852473_00004</name>
    <name evidence="8" type="ORF">ERS852473_01525</name>
</gene>
<dbReference type="InterPro" id="IPR018265">
    <property type="entry name" value="Ribosomal_bL35_CS"/>
</dbReference>